<evidence type="ECO:0000256" key="6">
    <source>
        <dbReference type="ARBA" id="ARBA00022777"/>
    </source>
</evidence>
<evidence type="ECO:0000256" key="4">
    <source>
        <dbReference type="ARBA" id="ARBA00022679"/>
    </source>
</evidence>
<dbReference type="PROSITE" id="PS00108">
    <property type="entry name" value="PROTEIN_KINASE_ST"/>
    <property type="match status" value="1"/>
</dbReference>
<proteinExistence type="predicted"/>
<dbReference type="EC" id="2.7.11.1" evidence="2"/>
<evidence type="ECO:0000256" key="3">
    <source>
        <dbReference type="ARBA" id="ARBA00022527"/>
    </source>
</evidence>
<evidence type="ECO:0000256" key="1">
    <source>
        <dbReference type="ARBA" id="ARBA00004623"/>
    </source>
</evidence>
<keyword evidence="14" id="KW-1185">Reference proteome</keyword>
<reference evidence="13 14" key="1">
    <citation type="submission" date="2024-02" db="EMBL/GenBank/DDBJ databases">
        <title>Discinaceae phylogenomics.</title>
        <authorList>
            <person name="Dirks A.C."/>
            <person name="James T.Y."/>
        </authorList>
    </citation>
    <scope>NUCLEOTIDE SEQUENCE [LARGE SCALE GENOMIC DNA]</scope>
    <source>
        <strain evidence="13 14">ACD0624</strain>
    </source>
</reference>
<dbReference type="SUPFAM" id="SSF56112">
    <property type="entry name" value="Protein kinase-like (PK-like)"/>
    <property type="match status" value="1"/>
</dbReference>
<comment type="catalytic activity">
    <reaction evidence="10">
        <text>L-threonyl-[protein] + ATP = O-phospho-L-threonyl-[protein] + ADP + H(+)</text>
        <dbReference type="Rhea" id="RHEA:46608"/>
        <dbReference type="Rhea" id="RHEA-COMP:11060"/>
        <dbReference type="Rhea" id="RHEA-COMP:11605"/>
        <dbReference type="ChEBI" id="CHEBI:15378"/>
        <dbReference type="ChEBI" id="CHEBI:30013"/>
        <dbReference type="ChEBI" id="CHEBI:30616"/>
        <dbReference type="ChEBI" id="CHEBI:61977"/>
        <dbReference type="ChEBI" id="CHEBI:456216"/>
        <dbReference type="EC" id="2.7.11.1"/>
    </reaction>
</comment>
<comment type="catalytic activity">
    <reaction evidence="11">
        <text>L-seryl-[protein] + ATP = O-phospho-L-seryl-[protein] + ADP + H(+)</text>
        <dbReference type="Rhea" id="RHEA:17989"/>
        <dbReference type="Rhea" id="RHEA-COMP:9863"/>
        <dbReference type="Rhea" id="RHEA-COMP:11604"/>
        <dbReference type="ChEBI" id="CHEBI:15378"/>
        <dbReference type="ChEBI" id="CHEBI:29999"/>
        <dbReference type="ChEBI" id="CHEBI:30616"/>
        <dbReference type="ChEBI" id="CHEBI:83421"/>
        <dbReference type="ChEBI" id="CHEBI:456216"/>
        <dbReference type="EC" id="2.7.11.1"/>
    </reaction>
</comment>
<feature type="domain" description="Protein kinase" evidence="12">
    <location>
        <begin position="39"/>
        <end position="325"/>
    </location>
</feature>
<keyword evidence="3" id="KW-0723">Serine/threonine-protein kinase</keyword>
<keyword evidence="4" id="KW-0808">Transferase</keyword>
<organism evidence="13 14">
    <name type="scientific">Discina gigas</name>
    <dbReference type="NCBI Taxonomy" id="1032678"/>
    <lineage>
        <taxon>Eukaryota</taxon>
        <taxon>Fungi</taxon>
        <taxon>Dikarya</taxon>
        <taxon>Ascomycota</taxon>
        <taxon>Pezizomycotina</taxon>
        <taxon>Pezizomycetes</taxon>
        <taxon>Pezizales</taxon>
        <taxon>Discinaceae</taxon>
        <taxon>Discina</taxon>
    </lineage>
</organism>
<dbReference type="InterPro" id="IPR000719">
    <property type="entry name" value="Prot_kinase_dom"/>
</dbReference>
<dbReference type="PROSITE" id="PS50011">
    <property type="entry name" value="PROTEIN_KINASE_DOM"/>
    <property type="match status" value="1"/>
</dbReference>
<gene>
    <name evidence="13" type="ORF">Q9L58_005641</name>
</gene>
<dbReference type="InterPro" id="IPR008271">
    <property type="entry name" value="Ser/Thr_kinase_AS"/>
</dbReference>
<name>A0ABR3GHV7_9PEZI</name>
<keyword evidence="8" id="KW-0072">Autophagy</keyword>
<dbReference type="EMBL" id="JBBBZM010000070">
    <property type="protein sequence ID" value="KAL0635433.1"/>
    <property type="molecule type" value="Genomic_DNA"/>
</dbReference>
<evidence type="ECO:0000259" key="12">
    <source>
        <dbReference type="PROSITE" id="PS50011"/>
    </source>
</evidence>
<dbReference type="Gene3D" id="1.10.510.10">
    <property type="entry name" value="Transferase(Phosphotransferase) domain 1"/>
    <property type="match status" value="1"/>
</dbReference>
<evidence type="ECO:0000256" key="8">
    <source>
        <dbReference type="ARBA" id="ARBA00023006"/>
    </source>
</evidence>
<dbReference type="Pfam" id="PF00069">
    <property type="entry name" value="Pkinase"/>
    <property type="match status" value="1"/>
</dbReference>
<protein>
    <recommendedName>
        <fullName evidence="2">non-specific serine/threonine protein kinase</fullName>
        <ecNumber evidence="2">2.7.11.1</ecNumber>
    </recommendedName>
    <alternativeName>
        <fullName evidence="9">Autophagy-related protein 1</fullName>
    </alternativeName>
</protein>
<evidence type="ECO:0000256" key="10">
    <source>
        <dbReference type="ARBA" id="ARBA00047899"/>
    </source>
</evidence>
<evidence type="ECO:0000313" key="13">
    <source>
        <dbReference type="EMBL" id="KAL0635433.1"/>
    </source>
</evidence>
<comment type="caution">
    <text evidence="13">The sequence shown here is derived from an EMBL/GenBank/DDBJ whole genome shotgun (WGS) entry which is preliminary data.</text>
</comment>
<accession>A0ABR3GHV7</accession>
<dbReference type="PANTHER" id="PTHR24348:SF22">
    <property type="entry name" value="NON-SPECIFIC SERINE_THREONINE PROTEIN KINASE"/>
    <property type="match status" value="1"/>
</dbReference>
<evidence type="ECO:0000256" key="9">
    <source>
        <dbReference type="ARBA" id="ARBA00030237"/>
    </source>
</evidence>
<dbReference type="Proteomes" id="UP001447188">
    <property type="component" value="Unassembled WGS sequence"/>
</dbReference>
<comment type="subcellular location">
    <subcellularLocation>
        <location evidence="1">Preautophagosomal structure membrane</location>
        <topology evidence="1">Peripheral membrane protein</topology>
    </subcellularLocation>
</comment>
<keyword evidence="5" id="KW-0547">Nucleotide-binding</keyword>
<dbReference type="SMART" id="SM00220">
    <property type="entry name" value="S_TKc"/>
    <property type="match status" value="1"/>
</dbReference>
<dbReference type="InterPro" id="IPR045269">
    <property type="entry name" value="Atg1-like"/>
</dbReference>
<evidence type="ECO:0000256" key="5">
    <source>
        <dbReference type="ARBA" id="ARBA00022741"/>
    </source>
</evidence>
<sequence>MASATGKLQQYKFDSAFYEDGAIVVHVTFVSKIPVFDTWRTDERLGAGAFGVVWRQKEITTGELRAVKTISKLQLNVRELEALVELQDRSDLFISLFGWYEDPHATHIAMEYIANGDLGRYIKENRAKSKADARAITQQILRGLVVLHEREICHRDLKPQNILIASVSPIHVKITDFGISKRAIDTSLRTNCGTIAYRAPELLGLLPRNLKPGRSYSNAVDLWALGVVVHEILTSEIPFLEPDRDTNMAMTDQFATCDDTPEVDMELLFQYCRDSALFPTKLLHTNGINNLWQDFVRSMMAVDPRDRPSAADALNSRCFTEHDLEMLRNQLGLLLSVEFRSAAITVILESKPGVLVAILHSFSGTTIQELHRKATDMEFLEVAWLVGGTGLEAYFKGDLSSLQLPPWYGRIDL</sequence>
<keyword evidence="6" id="KW-0418">Kinase</keyword>
<keyword evidence="7" id="KW-0067">ATP-binding</keyword>
<evidence type="ECO:0000256" key="7">
    <source>
        <dbReference type="ARBA" id="ARBA00022840"/>
    </source>
</evidence>
<dbReference type="PANTHER" id="PTHR24348">
    <property type="entry name" value="SERINE/THREONINE-PROTEIN KINASE UNC-51-RELATED"/>
    <property type="match status" value="1"/>
</dbReference>
<evidence type="ECO:0000256" key="2">
    <source>
        <dbReference type="ARBA" id="ARBA00012513"/>
    </source>
</evidence>
<evidence type="ECO:0000256" key="11">
    <source>
        <dbReference type="ARBA" id="ARBA00048679"/>
    </source>
</evidence>
<evidence type="ECO:0000313" key="14">
    <source>
        <dbReference type="Proteomes" id="UP001447188"/>
    </source>
</evidence>
<dbReference type="InterPro" id="IPR011009">
    <property type="entry name" value="Kinase-like_dom_sf"/>
</dbReference>